<keyword evidence="2" id="KW-0969">Cilium</keyword>
<proteinExistence type="predicted"/>
<evidence type="ECO:0000256" key="1">
    <source>
        <dbReference type="SAM" id="SignalP"/>
    </source>
</evidence>
<name>A0AAU8DT83_9ACTN</name>
<organism evidence="2">
    <name type="scientific">Nakamurella sp. A5-74</name>
    <dbReference type="NCBI Taxonomy" id="3158264"/>
    <lineage>
        <taxon>Bacteria</taxon>
        <taxon>Bacillati</taxon>
        <taxon>Actinomycetota</taxon>
        <taxon>Actinomycetes</taxon>
        <taxon>Nakamurellales</taxon>
        <taxon>Nakamurellaceae</taxon>
        <taxon>Nakamurella</taxon>
    </lineage>
</organism>
<gene>
    <name evidence="2" type="ORF">ABLG96_01555</name>
</gene>
<sequence length="184" mass="18607">MTAALITCGGVAAAVLTGTVATAPPALAATSWTAGVCKVADTTKVTVVIDVQNLNNPLTAPVVRCVSGLTATSTGLAAVQAAGVNPVGTAQYGLAFLCRLLNRPSATESLTVGGKPYTESCGRTPPTAAYWGYWQATNGGAWAYSSYGASTAKVKLGGFEGWSFSLNKSASTNPAPRFTAKRVG</sequence>
<accession>A0AAU8DT83</accession>
<evidence type="ECO:0000313" key="2">
    <source>
        <dbReference type="EMBL" id="XCG64059.1"/>
    </source>
</evidence>
<feature type="signal peptide" evidence="1">
    <location>
        <begin position="1"/>
        <end position="28"/>
    </location>
</feature>
<protein>
    <submittedName>
        <fullName evidence="2">Flagellar hook-length control protein FliK</fullName>
    </submittedName>
</protein>
<dbReference type="AlphaFoldDB" id="A0AAU8DT83"/>
<dbReference type="RefSeq" id="WP_353649673.1">
    <property type="nucleotide sequence ID" value="NZ_CP159218.1"/>
</dbReference>
<keyword evidence="2" id="KW-0966">Cell projection</keyword>
<reference evidence="2" key="1">
    <citation type="submission" date="2024-05" db="EMBL/GenBank/DDBJ databases">
        <authorList>
            <person name="Cai S.Y."/>
            <person name="Jin L.M."/>
            <person name="Li H.R."/>
        </authorList>
    </citation>
    <scope>NUCLEOTIDE SEQUENCE</scope>
    <source>
        <strain evidence="2">A5-74</strain>
    </source>
</reference>
<keyword evidence="1" id="KW-0732">Signal</keyword>
<feature type="chain" id="PRO_5043638946" evidence="1">
    <location>
        <begin position="29"/>
        <end position="184"/>
    </location>
</feature>
<dbReference type="EMBL" id="CP159218">
    <property type="protein sequence ID" value="XCG64059.1"/>
    <property type="molecule type" value="Genomic_DNA"/>
</dbReference>
<keyword evidence="2" id="KW-0282">Flagellum</keyword>